<dbReference type="Pfam" id="PF21547">
    <property type="entry name" value="TTI1"/>
    <property type="match status" value="1"/>
</dbReference>
<comment type="caution">
    <text evidence="3">The sequence shown here is derived from an EMBL/GenBank/DDBJ whole genome shotgun (WGS) entry which is preliminary data.</text>
</comment>
<evidence type="ECO:0000259" key="1">
    <source>
        <dbReference type="Pfam" id="PF24173"/>
    </source>
</evidence>
<dbReference type="Pfam" id="PF24173">
    <property type="entry name" value="TPR_TTI1_N"/>
    <property type="match status" value="1"/>
</dbReference>
<evidence type="ECO:0000313" key="3">
    <source>
        <dbReference type="EMBL" id="KAL0832313.1"/>
    </source>
</evidence>
<accession>A0ABD0T5H2</accession>
<gene>
    <name evidence="3" type="ORF">ABMA28_001749</name>
</gene>
<dbReference type="InterPro" id="IPR016024">
    <property type="entry name" value="ARM-type_fold"/>
</dbReference>
<evidence type="ECO:0008006" key="5">
    <source>
        <dbReference type="Google" id="ProtNLM"/>
    </source>
</evidence>
<organism evidence="3 4">
    <name type="scientific">Loxostege sticticalis</name>
    <name type="common">Beet webworm moth</name>
    <dbReference type="NCBI Taxonomy" id="481309"/>
    <lineage>
        <taxon>Eukaryota</taxon>
        <taxon>Metazoa</taxon>
        <taxon>Ecdysozoa</taxon>
        <taxon>Arthropoda</taxon>
        <taxon>Hexapoda</taxon>
        <taxon>Insecta</taxon>
        <taxon>Pterygota</taxon>
        <taxon>Neoptera</taxon>
        <taxon>Endopterygota</taxon>
        <taxon>Lepidoptera</taxon>
        <taxon>Glossata</taxon>
        <taxon>Ditrysia</taxon>
        <taxon>Pyraloidea</taxon>
        <taxon>Crambidae</taxon>
        <taxon>Pyraustinae</taxon>
        <taxon>Loxostege</taxon>
    </lineage>
</organism>
<dbReference type="InterPro" id="IPR057566">
    <property type="entry name" value="TPR_TTI1_N"/>
</dbReference>
<name>A0ABD0T5H2_LOXSC</name>
<feature type="domain" description="TTI1 C-terminal TPR" evidence="2">
    <location>
        <begin position="770"/>
        <end position="1050"/>
    </location>
</feature>
<dbReference type="Pfam" id="PF24176">
    <property type="entry name" value="TPR_TTI1_2nd"/>
    <property type="match status" value="1"/>
</dbReference>
<proteinExistence type="predicted"/>
<evidence type="ECO:0000313" key="4">
    <source>
        <dbReference type="Proteomes" id="UP001549921"/>
    </source>
</evidence>
<feature type="domain" description="TTI1 N-terminal TPR" evidence="1">
    <location>
        <begin position="9"/>
        <end position="361"/>
    </location>
</feature>
<dbReference type="InterPro" id="IPR057567">
    <property type="entry name" value="TPR_TTI1_C"/>
</dbReference>
<dbReference type="InterPro" id="IPR052587">
    <property type="entry name" value="TELO2-interacting_protein_1"/>
</dbReference>
<dbReference type="AlphaFoldDB" id="A0ABD0T5H2"/>
<dbReference type="Proteomes" id="UP001549921">
    <property type="component" value="Unassembled WGS sequence"/>
</dbReference>
<dbReference type="InterPro" id="IPR049362">
    <property type="entry name" value="TTI1_rpt"/>
</dbReference>
<protein>
    <recommendedName>
        <fullName evidence="5">TELO2-interacting protein 1 homolog</fullName>
    </recommendedName>
</protein>
<evidence type="ECO:0000259" key="2">
    <source>
        <dbReference type="Pfam" id="PF24181"/>
    </source>
</evidence>
<dbReference type="PANTHER" id="PTHR18460:SF3">
    <property type="entry name" value="TELO2-INTERACTING PROTEIN 1 HOMOLOG"/>
    <property type="match status" value="1"/>
</dbReference>
<dbReference type="SUPFAM" id="SSF48371">
    <property type="entry name" value="ARM repeat"/>
    <property type="match status" value="2"/>
</dbReference>
<dbReference type="PANTHER" id="PTHR18460">
    <property type="entry name" value="TEL2 INTERACTING PROTEIN 1 TTI1 FAMILY MEMBER"/>
    <property type="match status" value="1"/>
</dbReference>
<reference evidence="3 4" key="1">
    <citation type="submission" date="2024-06" db="EMBL/GenBank/DDBJ databases">
        <title>A chromosome-level genome assembly of beet webworm, Loxostege sticticalis.</title>
        <authorList>
            <person name="Zhang Y."/>
        </authorList>
    </citation>
    <scope>NUCLEOTIDE SEQUENCE [LARGE SCALE GENOMIC DNA]</scope>
    <source>
        <strain evidence="3">AQ028</strain>
        <tissue evidence="3">Male pupae</tissue>
    </source>
</reference>
<dbReference type="EMBL" id="JBEDNZ010000011">
    <property type="protein sequence ID" value="KAL0832313.1"/>
    <property type="molecule type" value="Genomic_DNA"/>
</dbReference>
<sequence>MNADLKESFSRIKPVCDVVMVCPSAESVSNFVARVSELKKEVVQELQQYLLFPFITHLKSTEIDKKYELQWRLVDGMRLVLEKVVVNSYEMCMKIETSVLQLVFDNTKPGMLADVPEELKHGVMKCLTALQLNLDKRFREKLLKSQVPLLAQAIFVSVHIAKLEKHRALRLSALHCVMAHTATHPQLTTDKYRIPDPALEAQVVDMLSSILPGVLAALQDVATCPNNPGHAVVVASVEAIHRILCLTMQDRLLPKRPDGSPDDFAKIFTDHAREQEHKEVSCKEKLKDEAKPKRSSKWYAMAGEKLTIITKSLLALRTHEHYRVRRELAVYCSRVLNECTITMQPSMPIVLDILIALSKDEYPAVSTYCASAVRGHFASAGPDKHHRTMDNLAENLFIMLNGLPRILNNIDTNRKLYALNLLHGYLQVMIDTGRPQRLTQALSVHNNMTRLCSSLLEAAAMNTQLTTLRGASTPSTASSPWCKLRHLDSPACEQRLQDICGALGGAECSELILDRLVEQFRQERACELPYVMNQMAAGPNSPDSFLQRILDTYIEEDVWYLPLEVGSGEAPVTQDETLDVSIYNPRAWNKDSVPGLYEGAVETRYTDIGYSAPRPAARRDPDKCSSLAEAQRNMTLCCLMTEGVGIIAKRLGDKYQPYLLKTLCLVLERVGSKYELVHLSGLGALQALAEAGGHESVGALVAANADYFTHQVTLRLKKSWNSESALQILSVVMEYSDASILDCLYGIVNDVLVQSCDKYYEKNLYAYLQVFLTFVDRIRKWFPLEDTQKPAGNVTDAQIDLFKDLLDFIKNNEEAEKLMSNEEFEKETGKSVEEMYKEYQQKKEDDILDYDDRVTEEKQPVPQHISVMITILKRCSNFIASRQRDETILALQVLDSGLPALKHYEDELLPLVHLIWGPLVVRFETQEPVVLRRALALLVTMAELSKDFILSRCVKEVLPQIYQWLHKSSADSHLKDAGSWYRSSAAYELQVAALAALPKLATHLRLTEDRLESAMKCVDKYLSNKQPKPLQALAVDFFKAILDYDYGAAWYHLRALCANEQVLEPPALPAAALAPVTGTPFEAANKDLDANVKLIFNLAIT</sequence>
<dbReference type="Pfam" id="PF24181">
    <property type="entry name" value="TPR_TTI1_C"/>
    <property type="match status" value="1"/>
</dbReference>